<evidence type="ECO:0000259" key="1">
    <source>
        <dbReference type="Pfam" id="PF00534"/>
    </source>
</evidence>
<name>A0A1W6I163_SPV1</name>
<accession>A0A1W6I163</accession>
<dbReference type="KEGG" id="vg:37273747"/>
<dbReference type="SUPFAM" id="SSF53756">
    <property type="entry name" value="UDP-Glycosyltransferase/glycogen phosphorylase"/>
    <property type="match status" value="1"/>
</dbReference>
<evidence type="ECO:0000313" key="3">
    <source>
        <dbReference type="Proteomes" id="UP000224527"/>
    </source>
</evidence>
<dbReference type="Proteomes" id="UP000224527">
    <property type="component" value="Segment"/>
</dbReference>
<organismHost>
    <name type="scientific">Sulfolobus</name>
    <dbReference type="NCBI Taxonomy" id="2284"/>
</organismHost>
<protein>
    <submittedName>
        <fullName evidence="2">Putative glycosyl transferase</fullName>
    </submittedName>
</protein>
<proteinExistence type="predicted"/>
<feature type="domain" description="Glycosyl transferase family 1" evidence="1">
    <location>
        <begin position="191"/>
        <end position="242"/>
    </location>
</feature>
<dbReference type="GeneID" id="37273747"/>
<dbReference type="GO" id="GO:0016757">
    <property type="term" value="F:glycosyltransferase activity"/>
    <property type="evidence" value="ECO:0007669"/>
    <property type="project" value="InterPro"/>
</dbReference>
<organism evidence="2">
    <name type="scientific">Sulfolobus polyhedral virus 1</name>
    <name type="common">SPV1</name>
    <dbReference type="NCBI Taxonomy" id="1982658"/>
    <lineage>
        <taxon>Viruses</taxon>
        <taxon>Viruses incertae sedis</taxon>
        <taxon>Portogloboviridae</taxon>
        <taxon>Alphaportoglobovirus</taxon>
        <taxon>Alphaportoglobovirus beppuense</taxon>
        <taxon>Sulfolobus alphaportoglobovirus 1</taxon>
    </lineage>
</organism>
<dbReference type="EMBL" id="KY780159">
    <property type="protein sequence ID" value="ARM37811.1"/>
    <property type="molecule type" value="Genomic_DNA"/>
</dbReference>
<dbReference type="Gene3D" id="3.40.50.2000">
    <property type="entry name" value="Glycogen Phosphorylase B"/>
    <property type="match status" value="1"/>
</dbReference>
<reference evidence="2" key="1">
    <citation type="journal article" date="2017" name="J. Virol.">
        <title>A novel type of polyhedral viruses infecting hyperthermophilic archaea.</title>
        <authorList>
            <person name="Liu Y."/>
            <person name="Ishino S."/>
            <person name="Ishino Y."/>
            <person name="Pehau-Arnaudet G."/>
            <person name="Krupovic M."/>
            <person name="Prangishvili D."/>
        </authorList>
    </citation>
    <scope>NUCLEOTIDE SEQUENCE [LARGE SCALE GENOMIC DNA]</scope>
    <source>
        <strain evidence="2">S14</strain>
    </source>
</reference>
<dbReference type="RefSeq" id="YP_009497876.1">
    <property type="nucleotide sequence ID" value="NC_038017.1"/>
</dbReference>
<dbReference type="Pfam" id="PF00534">
    <property type="entry name" value="Glycos_transf_1"/>
    <property type="match status" value="1"/>
</dbReference>
<keyword evidence="2" id="KW-0808">Transferase</keyword>
<dbReference type="OrthoDB" id="5195at10239"/>
<sequence length="310" mass="36272">MSLDYFNMLGKQTQYIDSKRSTNIFCGCVNCSLNVVAQRLQYYLAKYYSKNYTITNSGDNVYYYVIADINHALANAFKANILWVDTAYMVDNMYVNPNLKYNRVITTSQWNKRYLEKYVKDVEIVNRGINEEIADRVAKERLERKYKFIVVATDERKNSNIADAVLRELGMRDKALFICPFSFCEIKTFTLSEYEIHKYYAKAQWLIWLSNAEGFGLPTAEAQSVGTPVIYVDHEYQAENVKVHRYNIPVNSTSYLERRGQMIYPKAKIDIEDLKQKLKEAGEITNEQRKEIIDLIHELYSHKTILPKLL</sequence>
<keyword evidence="3" id="KW-1185">Reference proteome</keyword>
<dbReference type="InterPro" id="IPR001296">
    <property type="entry name" value="Glyco_trans_1"/>
</dbReference>
<evidence type="ECO:0000313" key="2">
    <source>
        <dbReference type="EMBL" id="ARM37811.1"/>
    </source>
</evidence>